<name>A0ABM0MIH7_SACKO</name>
<feature type="domain" description="G-protein coupled receptors family 1 profile" evidence="11">
    <location>
        <begin position="1"/>
        <end position="180"/>
    </location>
</feature>
<dbReference type="InterPro" id="IPR000276">
    <property type="entry name" value="GPCR_Rhodpsn"/>
</dbReference>
<dbReference type="GeneID" id="102807696"/>
<keyword evidence="7" id="KW-0675">Receptor</keyword>
<feature type="transmembrane region" description="Helical" evidence="10">
    <location>
        <begin position="120"/>
        <end position="139"/>
    </location>
</feature>
<dbReference type="InterPro" id="IPR017452">
    <property type="entry name" value="GPCR_Rhodpsn_7TM"/>
</dbReference>
<dbReference type="PANTHER" id="PTHR24229">
    <property type="entry name" value="NEUROPEPTIDES RECEPTOR"/>
    <property type="match status" value="1"/>
</dbReference>
<evidence type="ECO:0000256" key="10">
    <source>
        <dbReference type="SAM" id="Phobius"/>
    </source>
</evidence>
<evidence type="ECO:0000256" key="4">
    <source>
        <dbReference type="ARBA" id="ARBA00022989"/>
    </source>
</evidence>
<dbReference type="Gene3D" id="1.20.1070.10">
    <property type="entry name" value="Rhodopsin 7-helix transmembrane proteins"/>
    <property type="match status" value="1"/>
</dbReference>
<evidence type="ECO:0000256" key="2">
    <source>
        <dbReference type="ARBA" id="ARBA00022475"/>
    </source>
</evidence>
<feature type="transmembrane region" description="Helical" evidence="10">
    <location>
        <begin position="159"/>
        <end position="183"/>
    </location>
</feature>
<feature type="transmembrane region" description="Helical" evidence="10">
    <location>
        <begin position="26"/>
        <end position="46"/>
    </location>
</feature>
<evidence type="ECO:0000256" key="8">
    <source>
        <dbReference type="ARBA" id="ARBA00023224"/>
    </source>
</evidence>
<evidence type="ECO:0000313" key="12">
    <source>
        <dbReference type="Proteomes" id="UP000694865"/>
    </source>
</evidence>
<sequence length="220" mass="25188">MSVDRYLAITKPMQSRSYRTPGKSQVVSVLSWILSFLVSLVLWMYATVITMDNGNPICIVLWPNEFQGGEIFLIYTFCVGFVMPMLLIVTAYAHVCRSLIQRKKSKFREHMSSHSKGNKLVAVIVIVIVAAFVICWLPFYVLNFISFAYPDLRGNRTFAIVYFIGICLGYFNSCLNPIIYSFMGKNFRQYVSKLSNRKDKHSTSLPLRRKLPPSPVSNNK</sequence>
<dbReference type="RefSeq" id="XP_006819818.1">
    <property type="nucleotide sequence ID" value="XM_006819755.1"/>
</dbReference>
<dbReference type="SUPFAM" id="SSF81321">
    <property type="entry name" value="Family A G protein-coupled receptor-like"/>
    <property type="match status" value="1"/>
</dbReference>
<feature type="region of interest" description="Disordered" evidence="9">
    <location>
        <begin position="198"/>
        <end position="220"/>
    </location>
</feature>
<keyword evidence="5" id="KW-0297">G-protein coupled receptor</keyword>
<gene>
    <name evidence="13" type="primary">LOC102807696</name>
</gene>
<keyword evidence="6 10" id="KW-0472">Membrane</keyword>
<comment type="subcellular location">
    <subcellularLocation>
        <location evidence="1">Cell membrane</location>
        <topology evidence="1">Multi-pass membrane protein</topology>
    </subcellularLocation>
</comment>
<dbReference type="Proteomes" id="UP000694865">
    <property type="component" value="Unplaced"/>
</dbReference>
<dbReference type="PANTHER" id="PTHR24229:SF40">
    <property type="entry name" value="ALLATOSTATIN C RECEPTOR 1-RELATED"/>
    <property type="match status" value="1"/>
</dbReference>
<protein>
    <submittedName>
        <fullName evidence="13">Somatostatin receptor type 2-like</fullName>
    </submittedName>
</protein>
<keyword evidence="8" id="KW-0807">Transducer</keyword>
<evidence type="ECO:0000256" key="7">
    <source>
        <dbReference type="ARBA" id="ARBA00023170"/>
    </source>
</evidence>
<keyword evidence="4 10" id="KW-1133">Transmembrane helix</keyword>
<evidence type="ECO:0000256" key="3">
    <source>
        <dbReference type="ARBA" id="ARBA00022692"/>
    </source>
</evidence>
<proteinExistence type="predicted"/>
<keyword evidence="3 10" id="KW-0812">Transmembrane</keyword>
<dbReference type="Pfam" id="PF00001">
    <property type="entry name" value="7tm_1"/>
    <property type="match status" value="1"/>
</dbReference>
<evidence type="ECO:0000256" key="9">
    <source>
        <dbReference type="SAM" id="MobiDB-lite"/>
    </source>
</evidence>
<evidence type="ECO:0000256" key="6">
    <source>
        <dbReference type="ARBA" id="ARBA00023136"/>
    </source>
</evidence>
<evidence type="ECO:0000313" key="13">
    <source>
        <dbReference type="RefSeq" id="XP_006819818.1"/>
    </source>
</evidence>
<evidence type="ECO:0000256" key="1">
    <source>
        <dbReference type="ARBA" id="ARBA00004651"/>
    </source>
</evidence>
<reference evidence="13" key="1">
    <citation type="submission" date="2025-08" db="UniProtKB">
        <authorList>
            <consortium name="RefSeq"/>
        </authorList>
    </citation>
    <scope>IDENTIFICATION</scope>
    <source>
        <tissue evidence="13">Testes</tissue>
    </source>
</reference>
<evidence type="ECO:0000259" key="11">
    <source>
        <dbReference type="PROSITE" id="PS50262"/>
    </source>
</evidence>
<dbReference type="PROSITE" id="PS50262">
    <property type="entry name" value="G_PROTEIN_RECEP_F1_2"/>
    <property type="match status" value="1"/>
</dbReference>
<keyword evidence="2" id="KW-1003">Cell membrane</keyword>
<accession>A0ABM0MIH7</accession>
<dbReference type="PRINTS" id="PR00237">
    <property type="entry name" value="GPCRRHODOPSN"/>
</dbReference>
<organism evidence="12 13">
    <name type="scientific">Saccoglossus kowalevskii</name>
    <name type="common">Acorn worm</name>
    <dbReference type="NCBI Taxonomy" id="10224"/>
    <lineage>
        <taxon>Eukaryota</taxon>
        <taxon>Metazoa</taxon>
        <taxon>Hemichordata</taxon>
        <taxon>Enteropneusta</taxon>
        <taxon>Harrimaniidae</taxon>
        <taxon>Saccoglossus</taxon>
    </lineage>
</organism>
<keyword evidence="12" id="KW-1185">Reference proteome</keyword>
<evidence type="ECO:0000256" key="5">
    <source>
        <dbReference type="ARBA" id="ARBA00023040"/>
    </source>
</evidence>
<feature type="transmembrane region" description="Helical" evidence="10">
    <location>
        <begin position="72"/>
        <end position="100"/>
    </location>
</feature>